<name>A0A0E9W386_ANGAN</name>
<protein>
    <submittedName>
        <fullName evidence="1">Uncharacterized protein</fullName>
    </submittedName>
</protein>
<reference evidence="1" key="1">
    <citation type="submission" date="2014-11" db="EMBL/GenBank/DDBJ databases">
        <authorList>
            <person name="Amaro Gonzalez C."/>
        </authorList>
    </citation>
    <scope>NUCLEOTIDE SEQUENCE</scope>
</reference>
<proteinExistence type="predicted"/>
<dbReference type="AlphaFoldDB" id="A0A0E9W386"/>
<reference evidence="1" key="2">
    <citation type="journal article" date="2015" name="Fish Shellfish Immunol.">
        <title>Early steps in the European eel (Anguilla anguilla)-Vibrio vulnificus interaction in the gills: Role of the RtxA13 toxin.</title>
        <authorList>
            <person name="Callol A."/>
            <person name="Pajuelo D."/>
            <person name="Ebbesson L."/>
            <person name="Teles M."/>
            <person name="MacKenzie S."/>
            <person name="Amaro C."/>
        </authorList>
    </citation>
    <scope>NUCLEOTIDE SEQUENCE</scope>
</reference>
<organism evidence="1">
    <name type="scientific">Anguilla anguilla</name>
    <name type="common">European freshwater eel</name>
    <name type="synonym">Muraena anguilla</name>
    <dbReference type="NCBI Taxonomy" id="7936"/>
    <lineage>
        <taxon>Eukaryota</taxon>
        <taxon>Metazoa</taxon>
        <taxon>Chordata</taxon>
        <taxon>Craniata</taxon>
        <taxon>Vertebrata</taxon>
        <taxon>Euteleostomi</taxon>
        <taxon>Actinopterygii</taxon>
        <taxon>Neopterygii</taxon>
        <taxon>Teleostei</taxon>
        <taxon>Anguilliformes</taxon>
        <taxon>Anguillidae</taxon>
        <taxon>Anguilla</taxon>
    </lineage>
</organism>
<dbReference type="EMBL" id="GBXM01023748">
    <property type="protein sequence ID" value="JAH84829.1"/>
    <property type="molecule type" value="Transcribed_RNA"/>
</dbReference>
<accession>A0A0E9W386</accession>
<evidence type="ECO:0000313" key="1">
    <source>
        <dbReference type="EMBL" id="JAH84829.1"/>
    </source>
</evidence>
<sequence length="37" mass="3944">MAPKLKIPVKVALDYCATLTLGPAYISEIPVAQTQKA</sequence>